<organism evidence="1 2">
    <name type="scientific">Candidatus Seongchinamella marina</name>
    <dbReference type="NCBI Taxonomy" id="2518990"/>
    <lineage>
        <taxon>Bacteria</taxon>
        <taxon>Pseudomonadati</taxon>
        <taxon>Pseudomonadota</taxon>
        <taxon>Gammaproteobacteria</taxon>
        <taxon>Cellvibrionales</taxon>
        <taxon>Halieaceae</taxon>
        <taxon>Seongchinamella</taxon>
    </lineage>
</organism>
<protein>
    <submittedName>
        <fullName evidence="1">DUF2452 domain-containing protein</fullName>
    </submittedName>
</protein>
<dbReference type="EMBL" id="SHNP01000004">
    <property type="protein sequence ID" value="MCX2974270.1"/>
    <property type="molecule type" value="Genomic_DNA"/>
</dbReference>
<accession>A0ABT3SXC4</accession>
<dbReference type="InterPro" id="IPR019534">
    <property type="entry name" value="DUF2452"/>
</dbReference>
<dbReference type="Pfam" id="PF10504">
    <property type="entry name" value="DUF2452"/>
    <property type="match status" value="1"/>
</dbReference>
<dbReference type="Proteomes" id="UP001143307">
    <property type="component" value="Unassembled WGS sequence"/>
</dbReference>
<sequence>MAKSRSVRAPIRLRIPACCITDCLSHPLGERSRKFPMPDNPNPQGKANLPLLSDLQMWRSNAALPANMPRRTPRTVVVDYLTALLVLSAEFKFRPVLGKKYHLYFRDKQWQLSLVAPAEWRPTREANYLAACRLRPDASWEIEPADGLDQRHDLLAALADFEQQFRNHVQSSDTLAEGLPHYEAHLPYYRRVLASGLASSLQRSLVQLGLEQAKGEQMLLTLKVSDDAASFTAAS</sequence>
<evidence type="ECO:0000313" key="2">
    <source>
        <dbReference type="Proteomes" id="UP001143307"/>
    </source>
</evidence>
<name>A0ABT3SXC4_9GAMM</name>
<comment type="caution">
    <text evidence="1">The sequence shown here is derived from an EMBL/GenBank/DDBJ whole genome shotgun (WGS) entry which is preliminary data.</text>
</comment>
<evidence type="ECO:0000313" key="1">
    <source>
        <dbReference type="EMBL" id="MCX2974270.1"/>
    </source>
</evidence>
<reference evidence="1" key="1">
    <citation type="submission" date="2019-02" db="EMBL/GenBank/DDBJ databases">
        <authorList>
            <person name="Li S.-H."/>
        </authorList>
    </citation>
    <scope>NUCLEOTIDE SEQUENCE</scope>
    <source>
        <strain evidence="1">IMCC8485</strain>
    </source>
</reference>
<gene>
    <name evidence="1" type="ORF">EYC87_11820</name>
</gene>
<proteinExistence type="predicted"/>
<keyword evidence="2" id="KW-1185">Reference proteome</keyword>